<dbReference type="RefSeq" id="XP_010460297.1">
    <property type="nucleotide sequence ID" value="XM_010461995.2"/>
</dbReference>
<evidence type="ECO:0000256" key="2">
    <source>
        <dbReference type="ARBA" id="ARBA00022604"/>
    </source>
</evidence>
<keyword evidence="4" id="KW-1185">Reference proteome</keyword>
<keyword evidence="1" id="KW-0813">Transport</keyword>
<dbReference type="GeneID" id="104741202"/>
<reference evidence="4" key="1">
    <citation type="journal article" date="2014" name="Nat. Commun.">
        <title>The emerging biofuel crop Camelina sativa retains a highly undifferentiated hexaploid genome structure.</title>
        <authorList>
            <person name="Kagale S."/>
            <person name="Koh C."/>
            <person name="Nixon J."/>
            <person name="Bollina V."/>
            <person name="Clarke W.E."/>
            <person name="Tuteja R."/>
            <person name="Spillane C."/>
            <person name="Robinson S.J."/>
            <person name="Links M.G."/>
            <person name="Clarke C."/>
            <person name="Higgins E.E."/>
            <person name="Huebert T."/>
            <person name="Sharpe A.G."/>
            <person name="Parkin I.A."/>
        </authorList>
    </citation>
    <scope>NUCLEOTIDE SEQUENCE [LARGE SCALE GENOMIC DNA]</scope>
    <source>
        <strain evidence="4">cv. DH55</strain>
    </source>
</reference>
<evidence type="ECO:0000313" key="5">
    <source>
        <dbReference type="RefSeq" id="XP_010460297.1"/>
    </source>
</evidence>
<accession>A0ABM0VS23</accession>
<protein>
    <submittedName>
        <fullName evidence="5">DUF724 domain-containing protein 3-like isoform X1</fullName>
    </submittedName>
</protein>
<feature type="coiled-coil region" evidence="3">
    <location>
        <begin position="174"/>
        <end position="232"/>
    </location>
</feature>
<keyword evidence="2" id="KW-0341">Growth regulation</keyword>
<evidence type="ECO:0000313" key="4">
    <source>
        <dbReference type="Proteomes" id="UP000694864"/>
    </source>
</evidence>
<reference evidence="5" key="2">
    <citation type="submission" date="2025-08" db="UniProtKB">
        <authorList>
            <consortium name="RefSeq"/>
        </authorList>
    </citation>
    <scope>IDENTIFICATION</scope>
    <source>
        <tissue evidence="5">Leaf</tissue>
    </source>
</reference>
<dbReference type="InterPro" id="IPR007930">
    <property type="entry name" value="DUF724"/>
</dbReference>
<sequence>MDIYRCKAVLSIQKSDQLHILQRKPIRESPPNVPRKRPMRSCSAAAVEETPAKPTVPFPKLMPFWDKYETEEVYKTLPQNPHFSPLVDAIENAQDREMLAVGMILTFYDMLKEVKNLPPNVSSSQLRSIRSYFAKVEKHGFDVAAPLSLIDKALSLQDGREKKVEKRECLDKKIEAKKTETRNFREELGKFEEELVEFKRKIMELETQKALAKEEMEAVKEKEEAADKMIDEMRSCVETIDQEIADGEVEFITSLLAPW</sequence>
<keyword evidence="3" id="KW-0175">Coiled coil</keyword>
<proteinExistence type="predicted"/>
<dbReference type="Pfam" id="PF05266">
    <property type="entry name" value="DUF724"/>
    <property type="match status" value="1"/>
</dbReference>
<evidence type="ECO:0000256" key="1">
    <source>
        <dbReference type="ARBA" id="ARBA00022448"/>
    </source>
</evidence>
<name>A0ABM0VS23_CAMSA</name>
<dbReference type="Proteomes" id="UP000694864">
    <property type="component" value="Chromosome 14"/>
</dbReference>
<gene>
    <name evidence="5" type="primary">LOC104741202</name>
</gene>
<evidence type="ECO:0000256" key="3">
    <source>
        <dbReference type="SAM" id="Coils"/>
    </source>
</evidence>
<organism evidence="4 5">
    <name type="scientific">Camelina sativa</name>
    <name type="common">False flax</name>
    <name type="synonym">Myagrum sativum</name>
    <dbReference type="NCBI Taxonomy" id="90675"/>
    <lineage>
        <taxon>Eukaryota</taxon>
        <taxon>Viridiplantae</taxon>
        <taxon>Streptophyta</taxon>
        <taxon>Embryophyta</taxon>
        <taxon>Tracheophyta</taxon>
        <taxon>Spermatophyta</taxon>
        <taxon>Magnoliopsida</taxon>
        <taxon>eudicotyledons</taxon>
        <taxon>Gunneridae</taxon>
        <taxon>Pentapetalae</taxon>
        <taxon>rosids</taxon>
        <taxon>malvids</taxon>
        <taxon>Brassicales</taxon>
        <taxon>Brassicaceae</taxon>
        <taxon>Camelineae</taxon>
        <taxon>Camelina</taxon>
    </lineage>
</organism>